<accession>A0A518CUS6</accession>
<keyword evidence="6" id="KW-1185">Reference proteome</keyword>
<keyword evidence="2" id="KW-0238">DNA-binding</keyword>
<dbReference type="OrthoDB" id="9791143at2"/>
<organism evidence="5 6">
    <name type="scientific">Rohdeia mirabilis</name>
    <dbReference type="NCBI Taxonomy" id="2528008"/>
    <lineage>
        <taxon>Bacteria</taxon>
        <taxon>Pseudomonadati</taxon>
        <taxon>Planctomycetota</taxon>
        <taxon>Planctomycetia</taxon>
        <taxon>Planctomycetia incertae sedis</taxon>
        <taxon>Rohdeia</taxon>
    </lineage>
</organism>
<dbReference type="SUPFAM" id="SSF46785">
    <property type="entry name" value="Winged helix' DNA-binding domain"/>
    <property type="match status" value="1"/>
</dbReference>
<reference evidence="5 6" key="1">
    <citation type="submission" date="2019-02" db="EMBL/GenBank/DDBJ databases">
        <title>Deep-cultivation of Planctomycetes and their phenomic and genomic characterization uncovers novel biology.</title>
        <authorList>
            <person name="Wiegand S."/>
            <person name="Jogler M."/>
            <person name="Boedeker C."/>
            <person name="Pinto D."/>
            <person name="Vollmers J."/>
            <person name="Rivas-Marin E."/>
            <person name="Kohn T."/>
            <person name="Peeters S.H."/>
            <person name="Heuer A."/>
            <person name="Rast P."/>
            <person name="Oberbeckmann S."/>
            <person name="Bunk B."/>
            <person name="Jeske O."/>
            <person name="Meyerdierks A."/>
            <person name="Storesund J.E."/>
            <person name="Kallscheuer N."/>
            <person name="Luecker S."/>
            <person name="Lage O.M."/>
            <person name="Pohl T."/>
            <person name="Merkel B.J."/>
            <person name="Hornburger P."/>
            <person name="Mueller R.-W."/>
            <person name="Bruemmer F."/>
            <person name="Labrenz M."/>
            <person name="Spormann A.M."/>
            <person name="Op den Camp H."/>
            <person name="Overmann J."/>
            <person name="Amann R."/>
            <person name="Jetten M.S.M."/>
            <person name="Mascher T."/>
            <person name="Medema M.H."/>
            <person name="Devos D.P."/>
            <person name="Kaster A.-K."/>
            <person name="Ovreas L."/>
            <person name="Rohde M."/>
            <person name="Galperin M.Y."/>
            <person name="Jogler C."/>
        </authorList>
    </citation>
    <scope>NUCLEOTIDE SEQUENCE [LARGE SCALE GENOMIC DNA]</scope>
    <source>
        <strain evidence="5 6">Pla163</strain>
    </source>
</reference>
<keyword evidence="1" id="KW-0805">Transcription regulation</keyword>
<dbReference type="PANTHER" id="PTHR33204:SF37">
    <property type="entry name" value="HTH-TYPE TRANSCRIPTIONAL REGULATOR YODB"/>
    <property type="match status" value="1"/>
</dbReference>
<dbReference type="AlphaFoldDB" id="A0A518CUS6"/>
<dbReference type="PROSITE" id="PS51118">
    <property type="entry name" value="HTH_HXLR"/>
    <property type="match status" value="1"/>
</dbReference>
<dbReference type="Pfam" id="PF01638">
    <property type="entry name" value="HxlR"/>
    <property type="match status" value="1"/>
</dbReference>
<evidence type="ECO:0000256" key="3">
    <source>
        <dbReference type="ARBA" id="ARBA00023163"/>
    </source>
</evidence>
<dbReference type="GO" id="GO:0003677">
    <property type="term" value="F:DNA binding"/>
    <property type="evidence" value="ECO:0007669"/>
    <property type="project" value="UniProtKB-KW"/>
</dbReference>
<evidence type="ECO:0000259" key="4">
    <source>
        <dbReference type="PROSITE" id="PS51118"/>
    </source>
</evidence>
<dbReference type="InterPro" id="IPR036388">
    <property type="entry name" value="WH-like_DNA-bd_sf"/>
</dbReference>
<dbReference type="InterPro" id="IPR002577">
    <property type="entry name" value="HTH_HxlR"/>
</dbReference>
<dbReference type="Proteomes" id="UP000319342">
    <property type="component" value="Chromosome"/>
</dbReference>
<feature type="domain" description="HTH hxlR-type" evidence="4">
    <location>
        <begin position="11"/>
        <end position="110"/>
    </location>
</feature>
<dbReference type="PANTHER" id="PTHR33204">
    <property type="entry name" value="TRANSCRIPTIONAL REGULATOR, MARR FAMILY"/>
    <property type="match status" value="1"/>
</dbReference>
<evidence type="ECO:0000313" key="5">
    <source>
        <dbReference type="EMBL" id="QDU82975.1"/>
    </source>
</evidence>
<proteinExistence type="predicted"/>
<keyword evidence="3" id="KW-0804">Transcription</keyword>
<sequence length="138" mass="15327">MSAARDCRSDCPIAYALDVVGDRWTLLVLRDLLFGGKLRFTELLSSRERIATNVLTDRLRRLEEAGLVVREPDPDDGRRALYRPTEAGLGLAPLLIEMVLWGVDHRGTGEKGPPAGLIARMRADREGLLAELRARHLG</sequence>
<dbReference type="EMBL" id="CP036290">
    <property type="protein sequence ID" value="QDU82975.1"/>
    <property type="molecule type" value="Genomic_DNA"/>
</dbReference>
<evidence type="ECO:0000256" key="1">
    <source>
        <dbReference type="ARBA" id="ARBA00023015"/>
    </source>
</evidence>
<dbReference type="RefSeq" id="WP_145181842.1">
    <property type="nucleotide sequence ID" value="NZ_CP036290.1"/>
</dbReference>
<evidence type="ECO:0000256" key="2">
    <source>
        <dbReference type="ARBA" id="ARBA00023125"/>
    </source>
</evidence>
<evidence type="ECO:0000313" key="6">
    <source>
        <dbReference type="Proteomes" id="UP000319342"/>
    </source>
</evidence>
<protein>
    <submittedName>
        <fullName evidence="5">Putative HTH-type transcriptional regulator YybR</fullName>
    </submittedName>
</protein>
<dbReference type="Gene3D" id="1.10.10.10">
    <property type="entry name" value="Winged helix-like DNA-binding domain superfamily/Winged helix DNA-binding domain"/>
    <property type="match status" value="1"/>
</dbReference>
<gene>
    <name evidence="5" type="primary">yybR</name>
    <name evidence="5" type="ORF">Pla163_00700</name>
</gene>
<name>A0A518CUS6_9BACT</name>
<dbReference type="InterPro" id="IPR036390">
    <property type="entry name" value="WH_DNA-bd_sf"/>
</dbReference>